<sequence length="291" mass="32711">MSLPTIEPVDNPNETKNTDNAECDTLEKIQEDALELQSLYLENQQSAFDDFIRPNFPITVLICDEQQALGNSEESNKIRKDEIYSDEGETLGNIQDVYTMKEDTVHNSSHSNSDLEISTEIPSPSTKSSDNSLETRNVIGDQVETLEILQEDTSSLQALHLENQKGAFDESAKPKRRSKTKACRKWLLNWLRTGGGEINEVIIVHIHRDHSPIPSNGLRTGGGEINKMQIMHILLEHSPIYSSGLRSGGGEINDVFFVHILREHSPISSSELRTGEDEINEVFIVYILCKH</sequence>
<protein>
    <submittedName>
        <fullName evidence="2">Uncharacterized protein</fullName>
    </submittedName>
</protein>
<feature type="compositionally biased region" description="Polar residues" evidence="1">
    <location>
        <begin position="106"/>
        <end position="132"/>
    </location>
</feature>
<evidence type="ECO:0000313" key="2">
    <source>
        <dbReference type="EMBL" id="GBN42790.1"/>
    </source>
</evidence>
<evidence type="ECO:0000256" key="1">
    <source>
        <dbReference type="SAM" id="MobiDB-lite"/>
    </source>
</evidence>
<dbReference type="AlphaFoldDB" id="A0A4Y2NX00"/>
<proteinExistence type="predicted"/>
<name>A0A4Y2NX00_ARAVE</name>
<accession>A0A4Y2NX00</accession>
<organism evidence="2 3">
    <name type="scientific">Araneus ventricosus</name>
    <name type="common">Orbweaver spider</name>
    <name type="synonym">Epeira ventricosa</name>
    <dbReference type="NCBI Taxonomy" id="182803"/>
    <lineage>
        <taxon>Eukaryota</taxon>
        <taxon>Metazoa</taxon>
        <taxon>Ecdysozoa</taxon>
        <taxon>Arthropoda</taxon>
        <taxon>Chelicerata</taxon>
        <taxon>Arachnida</taxon>
        <taxon>Araneae</taxon>
        <taxon>Araneomorphae</taxon>
        <taxon>Entelegynae</taxon>
        <taxon>Araneoidea</taxon>
        <taxon>Araneidae</taxon>
        <taxon>Araneus</taxon>
    </lineage>
</organism>
<evidence type="ECO:0000313" key="3">
    <source>
        <dbReference type="Proteomes" id="UP000499080"/>
    </source>
</evidence>
<feature type="region of interest" description="Disordered" evidence="1">
    <location>
        <begin position="1"/>
        <end position="20"/>
    </location>
</feature>
<gene>
    <name evidence="2" type="ORF">AVEN_236493_1</name>
</gene>
<keyword evidence="3" id="KW-1185">Reference proteome</keyword>
<reference evidence="2 3" key="1">
    <citation type="journal article" date="2019" name="Sci. Rep.">
        <title>Orb-weaving spider Araneus ventricosus genome elucidates the spidroin gene catalogue.</title>
        <authorList>
            <person name="Kono N."/>
            <person name="Nakamura H."/>
            <person name="Ohtoshi R."/>
            <person name="Moran D.A.P."/>
            <person name="Shinohara A."/>
            <person name="Yoshida Y."/>
            <person name="Fujiwara M."/>
            <person name="Mori M."/>
            <person name="Tomita M."/>
            <person name="Arakawa K."/>
        </authorList>
    </citation>
    <scope>NUCLEOTIDE SEQUENCE [LARGE SCALE GENOMIC DNA]</scope>
</reference>
<comment type="caution">
    <text evidence="2">The sequence shown here is derived from an EMBL/GenBank/DDBJ whole genome shotgun (WGS) entry which is preliminary data.</text>
</comment>
<dbReference type="Proteomes" id="UP000499080">
    <property type="component" value="Unassembled WGS sequence"/>
</dbReference>
<dbReference type="EMBL" id="BGPR01009863">
    <property type="protein sequence ID" value="GBN42790.1"/>
    <property type="molecule type" value="Genomic_DNA"/>
</dbReference>
<feature type="region of interest" description="Disordered" evidence="1">
    <location>
        <begin position="104"/>
        <end position="132"/>
    </location>
</feature>